<evidence type="ECO:0000313" key="2">
    <source>
        <dbReference type="EMBL" id="MBE1425296.1"/>
    </source>
</evidence>
<proteinExistence type="predicted"/>
<sequence>MQLSDIFAIAGAILTSIGGATAIVFGFSTWLGKVWANRLMENEKNEHSRALEALKNSFHQETESYKIKLKKSELIFEKQFEAASELVALQRSFIPQINFAHMDWEDVVDHYAFSSQKIEEELEKYLSLHGAILGEEVEEKISECIGVAGWNKFEIKEYEVSTKGKEEGEKIYHLLNEAKKLMIEKVISQTST</sequence>
<evidence type="ECO:0000313" key="3">
    <source>
        <dbReference type="Proteomes" id="UP000639010"/>
    </source>
</evidence>
<keyword evidence="1" id="KW-0472">Membrane</keyword>
<dbReference type="RefSeq" id="WP_192623569.1">
    <property type="nucleotide sequence ID" value="NZ_JADBGG010000012.1"/>
</dbReference>
<keyword evidence="1" id="KW-1133">Transmembrane helix</keyword>
<keyword evidence="1" id="KW-0812">Transmembrane</keyword>
<gene>
    <name evidence="2" type="ORF">H4684_001947</name>
</gene>
<reference evidence="2 3" key="1">
    <citation type="submission" date="2020-10" db="EMBL/GenBank/DDBJ databases">
        <title>Genomic Encyclopedia of Type Strains, Phase IV (KMG-IV): sequencing the most valuable type-strain genomes for metagenomic binning, comparative biology and taxonomic classification.</title>
        <authorList>
            <person name="Goeker M."/>
        </authorList>
    </citation>
    <scope>NUCLEOTIDE SEQUENCE [LARGE SCALE GENOMIC DNA]</scope>
    <source>
        <strain evidence="2 3">DSM 4194</strain>
    </source>
</reference>
<dbReference type="EMBL" id="JADBGG010000012">
    <property type="protein sequence ID" value="MBE1425296.1"/>
    <property type="molecule type" value="Genomic_DNA"/>
</dbReference>
<name>A0ABR9H3K6_9BACT</name>
<evidence type="ECO:0000256" key="1">
    <source>
        <dbReference type="SAM" id="Phobius"/>
    </source>
</evidence>
<organism evidence="2 3">
    <name type="scientific">Desulfomicrobium macestii</name>
    <dbReference type="NCBI Taxonomy" id="90731"/>
    <lineage>
        <taxon>Bacteria</taxon>
        <taxon>Pseudomonadati</taxon>
        <taxon>Thermodesulfobacteriota</taxon>
        <taxon>Desulfovibrionia</taxon>
        <taxon>Desulfovibrionales</taxon>
        <taxon>Desulfomicrobiaceae</taxon>
        <taxon>Desulfomicrobium</taxon>
    </lineage>
</organism>
<feature type="transmembrane region" description="Helical" evidence="1">
    <location>
        <begin position="6"/>
        <end position="31"/>
    </location>
</feature>
<dbReference type="Proteomes" id="UP000639010">
    <property type="component" value="Unassembled WGS sequence"/>
</dbReference>
<accession>A0ABR9H3K6</accession>
<protein>
    <submittedName>
        <fullName evidence="2">Uncharacterized protein</fullName>
    </submittedName>
</protein>
<comment type="caution">
    <text evidence="2">The sequence shown here is derived from an EMBL/GenBank/DDBJ whole genome shotgun (WGS) entry which is preliminary data.</text>
</comment>
<keyword evidence="3" id="KW-1185">Reference proteome</keyword>